<gene>
    <name evidence="5" type="ordered locus">Caul_1574</name>
</gene>
<reference evidence="5" key="1">
    <citation type="submission" date="2008-01" db="EMBL/GenBank/DDBJ databases">
        <title>Complete sequence of chromosome of Caulobacter sp. K31.</title>
        <authorList>
            <consortium name="US DOE Joint Genome Institute"/>
            <person name="Copeland A."/>
            <person name="Lucas S."/>
            <person name="Lapidus A."/>
            <person name="Barry K."/>
            <person name="Glavina del Rio T."/>
            <person name="Dalin E."/>
            <person name="Tice H."/>
            <person name="Pitluck S."/>
            <person name="Bruce D."/>
            <person name="Goodwin L."/>
            <person name="Thompson L.S."/>
            <person name="Brettin T."/>
            <person name="Detter J.C."/>
            <person name="Han C."/>
            <person name="Schmutz J."/>
            <person name="Larimer F."/>
            <person name="Land M."/>
            <person name="Hauser L."/>
            <person name="Kyrpides N."/>
            <person name="Kim E."/>
            <person name="Stephens C."/>
            <person name="Richardson P."/>
        </authorList>
    </citation>
    <scope>NUCLEOTIDE SEQUENCE [LARGE SCALE GENOMIC DNA]</scope>
    <source>
        <strain evidence="5">K31</strain>
    </source>
</reference>
<dbReference type="Pfam" id="PF04333">
    <property type="entry name" value="MlaA"/>
    <property type="match status" value="1"/>
</dbReference>
<dbReference type="AlphaFoldDB" id="B0T1E7"/>
<dbReference type="EMBL" id="CP000927">
    <property type="protein sequence ID" value="ABZ70704.1"/>
    <property type="molecule type" value="Genomic_DNA"/>
</dbReference>
<dbReference type="STRING" id="366602.Caul_1574"/>
<dbReference type="PANTHER" id="PTHR30035">
    <property type="entry name" value="LIPOPROTEIN VACJ-RELATED"/>
    <property type="match status" value="1"/>
</dbReference>
<dbReference type="HOGENOM" id="CLU_059326_3_0_5"/>
<feature type="chain" id="PRO_5002755855" evidence="4">
    <location>
        <begin position="47"/>
        <end position="317"/>
    </location>
</feature>
<dbReference type="PANTHER" id="PTHR30035:SF3">
    <property type="entry name" value="INTERMEMBRANE PHOSPHOLIPID TRANSPORT SYSTEM LIPOPROTEIN MLAA"/>
    <property type="match status" value="1"/>
</dbReference>
<dbReference type="PRINTS" id="PR01805">
    <property type="entry name" value="VACJLIPOPROT"/>
</dbReference>
<evidence type="ECO:0000256" key="3">
    <source>
        <dbReference type="SAM" id="MobiDB-lite"/>
    </source>
</evidence>
<feature type="compositionally biased region" description="Low complexity" evidence="3">
    <location>
        <begin position="291"/>
        <end position="310"/>
    </location>
</feature>
<evidence type="ECO:0000313" key="5">
    <source>
        <dbReference type="EMBL" id="ABZ70704.1"/>
    </source>
</evidence>
<dbReference type="InterPro" id="IPR007428">
    <property type="entry name" value="MlaA"/>
</dbReference>
<dbReference type="OrthoDB" id="9785326at2"/>
<comment type="similarity">
    <text evidence="1">Belongs to the MlaA family.</text>
</comment>
<name>B0T1E7_CAUSK</name>
<dbReference type="GO" id="GO:0120010">
    <property type="term" value="P:intermembrane phospholipid transfer"/>
    <property type="evidence" value="ECO:0007669"/>
    <property type="project" value="TreeGrafter"/>
</dbReference>
<dbReference type="eggNOG" id="COG2853">
    <property type="taxonomic scope" value="Bacteria"/>
</dbReference>
<dbReference type="GO" id="GO:0016020">
    <property type="term" value="C:membrane"/>
    <property type="evidence" value="ECO:0007669"/>
    <property type="project" value="InterPro"/>
</dbReference>
<sequence precursor="true">MVGTSARQISMKPGAARAAGQTRPAMFALALVAAGGIAVAAPPAFAQTAAEAPPPVVAAPDAGFGATAATDQAQTAYDPLQGFNRGSFGLSMGLDRAVLRPIAHGYMAVTPTPVRHRVSAVVYNLGEPSTTLNDILQGKPKRAGRSSARFLINSTVGVLGLWDVAAKMNLPAHDADFGQTFGRYGVKPGPYLYVPVIGPSNFRDGVGRVFDFFTDPVGIVGGGWTTTFGATRLVTQTVDTRARADTAFRALDDSVDPYVAARSAFGQYRESFVREVTGEAQALPDFDDSTAEPAAATTQPPAQTAPAETAPTPPGSQ</sequence>
<accession>B0T1E7</accession>
<protein>
    <submittedName>
        <fullName evidence="5">VacJ family lipoprotein</fullName>
    </submittedName>
</protein>
<dbReference type="KEGG" id="cak:Caul_1574"/>
<feature type="signal peptide" evidence="4">
    <location>
        <begin position="1"/>
        <end position="46"/>
    </location>
</feature>
<keyword evidence="2 4" id="KW-0732">Signal</keyword>
<feature type="region of interest" description="Disordered" evidence="3">
    <location>
        <begin position="279"/>
        <end position="317"/>
    </location>
</feature>
<evidence type="ECO:0000256" key="2">
    <source>
        <dbReference type="ARBA" id="ARBA00022729"/>
    </source>
</evidence>
<evidence type="ECO:0000256" key="1">
    <source>
        <dbReference type="ARBA" id="ARBA00010634"/>
    </source>
</evidence>
<keyword evidence="5" id="KW-0449">Lipoprotein</keyword>
<organism evidence="5">
    <name type="scientific">Caulobacter sp. (strain K31)</name>
    <dbReference type="NCBI Taxonomy" id="366602"/>
    <lineage>
        <taxon>Bacteria</taxon>
        <taxon>Pseudomonadati</taxon>
        <taxon>Pseudomonadota</taxon>
        <taxon>Alphaproteobacteria</taxon>
        <taxon>Caulobacterales</taxon>
        <taxon>Caulobacteraceae</taxon>
        <taxon>Caulobacter</taxon>
    </lineage>
</organism>
<evidence type="ECO:0000256" key="4">
    <source>
        <dbReference type="SAM" id="SignalP"/>
    </source>
</evidence>
<proteinExistence type="inferred from homology"/>